<keyword evidence="4" id="KW-1185">Reference proteome</keyword>
<evidence type="ECO:0000313" key="4">
    <source>
        <dbReference type="Proteomes" id="UP000561066"/>
    </source>
</evidence>
<dbReference type="GO" id="GO:0005975">
    <property type="term" value="P:carbohydrate metabolic process"/>
    <property type="evidence" value="ECO:0007669"/>
    <property type="project" value="InterPro"/>
</dbReference>
<dbReference type="PROSITE" id="PS51762">
    <property type="entry name" value="GH16_2"/>
    <property type="match status" value="1"/>
</dbReference>
<dbReference type="SUPFAM" id="SSF49899">
    <property type="entry name" value="Concanavalin A-like lectins/glucanases"/>
    <property type="match status" value="1"/>
</dbReference>
<dbReference type="CDD" id="cd08023">
    <property type="entry name" value="GH16_laminarinase_like"/>
    <property type="match status" value="1"/>
</dbReference>
<accession>A0A7W4J636</accession>
<reference evidence="3 4" key="1">
    <citation type="submission" date="2020-04" db="EMBL/GenBank/DDBJ databases">
        <title>Description of novel Gluconacetobacter.</title>
        <authorList>
            <person name="Sombolestani A."/>
        </authorList>
    </citation>
    <scope>NUCLEOTIDE SEQUENCE [LARGE SCALE GENOMIC DNA]</scope>
    <source>
        <strain evidence="3 4">LMG 21312</strain>
    </source>
</reference>
<dbReference type="PANTHER" id="PTHR10963">
    <property type="entry name" value="GLYCOSYL HYDROLASE-RELATED"/>
    <property type="match status" value="1"/>
</dbReference>
<gene>
    <name evidence="3" type="ORF">HLH21_05660</name>
</gene>
<evidence type="ECO:0000256" key="1">
    <source>
        <dbReference type="ARBA" id="ARBA00006865"/>
    </source>
</evidence>
<dbReference type="InterPro" id="IPR000757">
    <property type="entry name" value="Beta-glucanase-like"/>
</dbReference>
<dbReference type="Pfam" id="PF00722">
    <property type="entry name" value="Glyco_hydro_16"/>
    <property type="match status" value="1"/>
</dbReference>
<comment type="similarity">
    <text evidence="1">Belongs to the glycosyl hydrolase 16 family.</text>
</comment>
<keyword evidence="3" id="KW-0378">Hydrolase</keyword>
<feature type="domain" description="GH16" evidence="2">
    <location>
        <begin position="57"/>
        <end position="310"/>
    </location>
</feature>
<proteinExistence type="inferred from homology"/>
<dbReference type="EMBL" id="JABEQH010000006">
    <property type="protein sequence ID" value="MBB2175415.1"/>
    <property type="molecule type" value="Genomic_DNA"/>
</dbReference>
<name>A0A7W4J636_9PROT</name>
<organism evidence="3 4">
    <name type="scientific">Gluconacetobacter johannae</name>
    <dbReference type="NCBI Taxonomy" id="112140"/>
    <lineage>
        <taxon>Bacteria</taxon>
        <taxon>Pseudomonadati</taxon>
        <taxon>Pseudomonadota</taxon>
        <taxon>Alphaproteobacteria</taxon>
        <taxon>Acetobacterales</taxon>
        <taxon>Acetobacteraceae</taxon>
        <taxon>Gluconacetobacter</taxon>
    </lineage>
</organism>
<dbReference type="InterPro" id="IPR050546">
    <property type="entry name" value="Glycosyl_Hydrlase_16"/>
</dbReference>
<dbReference type="InterPro" id="IPR013320">
    <property type="entry name" value="ConA-like_dom_sf"/>
</dbReference>
<evidence type="ECO:0000313" key="3">
    <source>
        <dbReference type="EMBL" id="MBB2175415.1"/>
    </source>
</evidence>
<comment type="caution">
    <text evidence="3">The sequence shown here is derived from an EMBL/GenBank/DDBJ whole genome shotgun (WGS) entry which is preliminary data.</text>
</comment>
<dbReference type="Gene3D" id="2.60.120.200">
    <property type="match status" value="1"/>
</dbReference>
<sequence length="327" mass="35736">MSRTRLRRGRAVRECHTGTSCDGADAVAGARGRIVGPVVTCSRFLLPLVCLAALAPAAAQATPTMAERRLCGAAPVFDDEFDTLNLSAWTLGAARWITHTPWAGDFGDARFTDPGPGSAFAVHDGTLSITARKDAQGHWTSGLLASADEDGHGFTTMYGYFETRVKLPPGPGTWPGVWLNESTPPNWMRPTVEVDAIEYYGQFTDAFHSTVHVWPGRSSEPHGGATQLNSVPPKSLVDDFHTYGTLVTPRWIRLYLDHKEYWQTPTPPQHRLPFMFLVNLALGSGWPIDKTPNPTVMLVDYVRAYQPADPEAFARCLVAGAPPRAPR</sequence>
<dbReference type="PANTHER" id="PTHR10963:SF55">
    <property type="entry name" value="GLYCOSIDE HYDROLASE FAMILY 16 PROTEIN"/>
    <property type="match status" value="1"/>
</dbReference>
<dbReference type="AlphaFoldDB" id="A0A7W4J636"/>
<protein>
    <submittedName>
        <fullName evidence="3">Glycoside hydrolase family 16 protein</fullName>
    </submittedName>
</protein>
<dbReference type="GO" id="GO:0004553">
    <property type="term" value="F:hydrolase activity, hydrolyzing O-glycosyl compounds"/>
    <property type="evidence" value="ECO:0007669"/>
    <property type="project" value="InterPro"/>
</dbReference>
<dbReference type="Proteomes" id="UP000561066">
    <property type="component" value="Unassembled WGS sequence"/>
</dbReference>
<evidence type="ECO:0000259" key="2">
    <source>
        <dbReference type="PROSITE" id="PS51762"/>
    </source>
</evidence>